<accession>A0A165WHS4</accession>
<dbReference type="AlphaFoldDB" id="A0A165WHS4"/>
<dbReference type="PANTHER" id="PTHR33096">
    <property type="entry name" value="CXC2 DOMAIN-CONTAINING PROTEIN"/>
    <property type="match status" value="1"/>
</dbReference>
<gene>
    <name evidence="2" type="ORF">SISSUDRAFT_995440</name>
</gene>
<dbReference type="InterPro" id="IPR040521">
    <property type="entry name" value="KDZ"/>
</dbReference>
<sequence>MAQFGFMATSPDNPAYGISFRVLQYFHHLTNRCPQLSIQVFVKTLCYMCGTAFRSTYRSQFSNALDTYLEIQRRIETRLQTALGRTDRFWNIRHACIPCTYVLQNEPPLTFGTEIAIDGNNSLARMKRVAKEPNESGERESIERTDSRRIDDPMYLDRGLVDQFEGDLKSKKSKTKAAEPVSAPAAMETAPSPCPERWKNLADDSKKKGKGGFSETGLFLASCRHEAALAFCDMVESGEKFKYPFAVLNQLLDLLPGPILIGYDIGCGVSES</sequence>
<dbReference type="EMBL" id="KV428783">
    <property type="protein sequence ID" value="KZT31166.1"/>
    <property type="molecule type" value="Genomic_DNA"/>
</dbReference>
<evidence type="ECO:0000313" key="3">
    <source>
        <dbReference type="Proteomes" id="UP000076798"/>
    </source>
</evidence>
<proteinExistence type="predicted"/>
<feature type="region of interest" description="Disordered" evidence="1">
    <location>
        <begin position="167"/>
        <end position="207"/>
    </location>
</feature>
<organism evidence="2 3">
    <name type="scientific">Sistotremastrum suecicum HHB10207 ss-3</name>
    <dbReference type="NCBI Taxonomy" id="1314776"/>
    <lineage>
        <taxon>Eukaryota</taxon>
        <taxon>Fungi</taxon>
        <taxon>Dikarya</taxon>
        <taxon>Basidiomycota</taxon>
        <taxon>Agaricomycotina</taxon>
        <taxon>Agaricomycetes</taxon>
        <taxon>Sistotremastrales</taxon>
        <taxon>Sistotremastraceae</taxon>
        <taxon>Sistotremastrum</taxon>
    </lineage>
</organism>
<dbReference type="Pfam" id="PF18758">
    <property type="entry name" value="KDZ"/>
    <property type="match status" value="1"/>
</dbReference>
<evidence type="ECO:0000313" key="2">
    <source>
        <dbReference type="EMBL" id="KZT31166.1"/>
    </source>
</evidence>
<dbReference type="Proteomes" id="UP000076798">
    <property type="component" value="Unassembled WGS sequence"/>
</dbReference>
<reference evidence="2 3" key="1">
    <citation type="journal article" date="2016" name="Mol. Biol. Evol.">
        <title>Comparative Genomics of Early-Diverging Mushroom-Forming Fungi Provides Insights into the Origins of Lignocellulose Decay Capabilities.</title>
        <authorList>
            <person name="Nagy L.G."/>
            <person name="Riley R."/>
            <person name="Tritt A."/>
            <person name="Adam C."/>
            <person name="Daum C."/>
            <person name="Floudas D."/>
            <person name="Sun H."/>
            <person name="Yadav J.S."/>
            <person name="Pangilinan J."/>
            <person name="Larsson K.H."/>
            <person name="Matsuura K."/>
            <person name="Barry K."/>
            <person name="Labutti K."/>
            <person name="Kuo R."/>
            <person name="Ohm R.A."/>
            <person name="Bhattacharya S.S."/>
            <person name="Shirouzu T."/>
            <person name="Yoshinaga Y."/>
            <person name="Martin F.M."/>
            <person name="Grigoriev I.V."/>
            <person name="Hibbett D.S."/>
        </authorList>
    </citation>
    <scope>NUCLEOTIDE SEQUENCE [LARGE SCALE GENOMIC DNA]</scope>
    <source>
        <strain evidence="2 3">HHB10207 ss-3</strain>
    </source>
</reference>
<feature type="compositionally biased region" description="Basic and acidic residues" evidence="1">
    <location>
        <begin position="196"/>
        <end position="206"/>
    </location>
</feature>
<dbReference type="STRING" id="1314776.A0A165WHS4"/>
<feature type="non-terminal residue" evidence="2">
    <location>
        <position position="272"/>
    </location>
</feature>
<protein>
    <recommendedName>
        <fullName evidence="4">CxC1-like cysteine cluster associated with KDZ transposases domain-containing protein</fullName>
    </recommendedName>
</protein>
<evidence type="ECO:0000256" key="1">
    <source>
        <dbReference type="SAM" id="MobiDB-lite"/>
    </source>
</evidence>
<dbReference type="OrthoDB" id="2665372at2759"/>
<dbReference type="PANTHER" id="PTHR33096:SF1">
    <property type="entry name" value="CXC1-LIKE CYSTEINE CLUSTER ASSOCIATED WITH KDZ TRANSPOSASES DOMAIN-CONTAINING PROTEIN"/>
    <property type="match status" value="1"/>
</dbReference>
<evidence type="ECO:0008006" key="4">
    <source>
        <dbReference type="Google" id="ProtNLM"/>
    </source>
</evidence>
<keyword evidence="3" id="KW-1185">Reference proteome</keyword>
<name>A0A165WHS4_9AGAM</name>